<sequence>MRKILLISFLVLLAFYLMPSPTQAALVTCGNTTDDPCQFCDFFVMINDIVKFFVLPPTGVVFIVAALMLVVGGVLFFFGGVNPAMLTKAKGIMTSVVIGLVIIFCAWVIVNTIITQIGIVQSPSVLQWYDIGCQ</sequence>
<organism evidence="3 4">
    <name type="scientific">Candidatus Nealsonbacteria bacterium RIFCSPLOWO2_01_FULL_43_32</name>
    <dbReference type="NCBI Taxonomy" id="1801672"/>
    <lineage>
        <taxon>Bacteria</taxon>
        <taxon>Candidatus Nealsoniibacteriota</taxon>
    </lineage>
</organism>
<dbReference type="STRING" id="1801672.A2896_03000"/>
<proteinExistence type="predicted"/>
<dbReference type="InterPro" id="IPR043993">
    <property type="entry name" value="T4SS_pilin"/>
</dbReference>
<keyword evidence="1" id="KW-0812">Transmembrane</keyword>
<name>A0A1G2EEV9_9BACT</name>
<keyword evidence="2" id="KW-0732">Signal</keyword>
<evidence type="ECO:0000313" key="3">
    <source>
        <dbReference type="EMBL" id="OGZ23890.1"/>
    </source>
</evidence>
<keyword evidence="1" id="KW-1133">Transmembrane helix</keyword>
<evidence type="ECO:0000256" key="1">
    <source>
        <dbReference type="SAM" id="Phobius"/>
    </source>
</evidence>
<dbReference type="AlphaFoldDB" id="A0A1G2EEV9"/>
<evidence type="ECO:0008006" key="5">
    <source>
        <dbReference type="Google" id="ProtNLM"/>
    </source>
</evidence>
<evidence type="ECO:0000256" key="2">
    <source>
        <dbReference type="SAM" id="SignalP"/>
    </source>
</evidence>
<evidence type="ECO:0000313" key="4">
    <source>
        <dbReference type="Proteomes" id="UP000178647"/>
    </source>
</evidence>
<protein>
    <recommendedName>
        <fullName evidence="5">Vitamin K epoxide reductase domain-containing protein</fullName>
    </recommendedName>
</protein>
<gene>
    <name evidence="3" type="ORF">A2896_03000</name>
</gene>
<keyword evidence="1" id="KW-0472">Membrane</keyword>
<accession>A0A1G2EEV9</accession>
<comment type="caution">
    <text evidence="3">The sequence shown here is derived from an EMBL/GenBank/DDBJ whole genome shotgun (WGS) entry which is preliminary data.</text>
</comment>
<reference evidence="3 4" key="1">
    <citation type="journal article" date="2016" name="Nat. Commun.">
        <title>Thousands of microbial genomes shed light on interconnected biogeochemical processes in an aquifer system.</title>
        <authorList>
            <person name="Anantharaman K."/>
            <person name="Brown C.T."/>
            <person name="Hug L.A."/>
            <person name="Sharon I."/>
            <person name="Castelle C.J."/>
            <person name="Probst A.J."/>
            <person name="Thomas B.C."/>
            <person name="Singh A."/>
            <person name="Wilkins M.J."/>
            <person name="Karaoz U."/>
            <person name="Brodie E.L."/>
            <person name="Williams K.H."/>
            <person name="Hubbard S.S."/>
            <person name="Banfield J.F."/>
        </authorList>
    </citation>
    <scope>NUCLEOTIDE SEQUENCE [LARGE SCALE GENOMIC DNA]</scope>
</reference>
<feature type="chain" id="PRO_5009582711" description="Vitamin K epoxide reductase domain-containing protein" evidence="2">
    <location>
        <begin position="25"/>
        <end position="134"/>
    </location>
</feature>
<feature type="signal peptide" evidence="2">
    <location>
        <begin position="1"/>
        <end position="24"/>
    </location>
</feature>
<feature type="transmembrane region" description="Helical" evidence="1">
    <location>
        <begin position="91"/>
        <end position="110"/>
    </location>
</feature>
<dbReference type="Pfam" id="PF18895">
    <property type="entry name" value="T4SS_pilin"/>
    <property type="match status" value="1"/>
</dbReference>
<feature type="transmembrane region" description="Helical" evidence="1">
    <location>
        <begin position="60"/>
        <end position="79"/>
    </location>
</feature>
<dbReference type="EMBL" id="MHMH01000022">
    <property type="protein sequence ID" value="OGZ23890.1"/>
    <property type="molecule type" value="Genomic_DNA"/>
</dbReference>
<dbReference type="Proteomes" id="UP000178647">
    <property type="component" value="Unassembled WGS sequence"/>
</dbReference>